<dbReference type="Proteomes" id="UP000235387">
    <property type="component" value="Unassembled WGS sequence"/>
</dbReference>
<evidence type="ECO:0000313" key="2">
    <source>
        <dbReference type="Proteomes" id="UP000235387"/>
    </source>
</evidence>
<dbReference type="Gene3D" id="3.40.50.300">
    <property type="entry name" value="P-loop containing nucleotide triphosphate hydrolases"/>
    <property type="match status" value="1"/>
</dbReference>
<protein>
    <recommendedName>
        <fullName evidence="3">Sulfotransferase family protein</fullName>
    </recommendedName>
</protein>
<organism evidence="1 2">
    <name type="scientific">Enterovibrio norvegicus</name>
    <dbReference type="NCBI Taxonomy" id="188144"/>
    <lineage>
        <taxon>Bacteria</taxon>
        <taxon>Pseudomonadati</taxon>
        <taxon>Pseudomonadota</taxon>
        <taxon>Gammaproteobacteria</taxon>
        <taxon>Vibrionales</taxon>
        <taxon>Vibrionaceae</taxon>
        <taxon>Enterovibrio</taxon>
    </lineage>
</organism>
<evidence type="ECO:0008006" key="3">
    <source>
        <dbReference type="Google" id="ProtNLM"/>
    </source>
</evidence>
<evidence type="ECO:0000313" key="1">
    <source>
        <dbReference type="EMBL" id="PMN90670.1"/>
    </source>
</evidence>
<sequence length="258" mass="30141">MSYKKIALWSPPRSVSTAFLRIFKERSDFTIFNEAFCDLATIGKYPSVHLNKELNEQSELIALLQQYAERSHVFFKETCEVPFAHLFKEREFFQDVMHTFLVREPKATINSHYAMNNDVTCEEIGFQNLLQVLEFVREELKQEVIVIDAQDLIESPEHLMRAYCEKVGIAFDMKAMSWQPGDIPEWQRTKAWHKDVSQSSGIHKGQRQYEVNVDNNDKLAEFYQYHLPIYQQIMQYKLSLVEQASESVTGNNAIKALT</sequence>
<dbReference type="PANTHER" id="PTHR48419">
    <property type="entry name" value="SULFOTRANSFERASE DOMAIN-CONTAINING PROTEIN"/>
    <property type="match status" value="1"/>
</dbReference>
<comment type="caution">
    <text evidence="1">The sequence shown here is derived from an EMBL/GenBank/DDBJ whole genome shotgun (WGS) entry which is preliminary data.</text>
</comment>
<dbReference type="Pfam" id="PF19798">
    <property type="entry name" value="Sulfotransfer_5"/>
    <property type="match status" value="1"/>
</dbReference>
<dbReference type="AlphaFoldDB" id="A0A2N7L8T2"/>
<accession>A0A2N7L8T2</accession>
<dbReference type="InterPro" id="IPR053226">
    <property type="entry name" value="Pyrrolopyrazine_biosynth_F"/>
</dbReference>
<dbReference type="RefSeq" id="WP_102391283.1">
    <property type="nucleotide sequence ID" value="NZ_MDAL01000027.1"/>
</dbReference>
<dbReference type="PANTHER" id="PTHR48419:SF1">
    <property type="entry name" value="SULFOTRANSFERASE DOMAIN-CONTAINING PROTEIN"/>
    <property type="match status" value="1"/>
</dbReference>
<gene>
    <name evidence="1" type="ORF">BCT23_04070</name>
</gene>
<dbReference type="InterPro" id="IPR027417">
    <property type="entry name" value="P-loop_NTPase"/>
</dbReference>
<reference evidence="2" key="1">
    <citation type="submission" date="2016-07" db="EMBL/GenBank/DDBJ databases">
        <title>Nontailed viruses are major unrecognized killers of bacteria in the ocean.</title>
        <authorList>
            <person name="Kauffman K."/>
            <person name="Hussain F."/>
            <person name="Yang J."/>
            <person name="Arevalo P."/>
            <person name="Brown J."/>
            <person name="Cutler M."/>
            <person name="Kelly L."/>
            <person name="Polz M.F."/>
        </authorList>
    </citation>
    <scope>NUCLEOTIDE SEQUENCE [LARGE SCALE GENOMIC DNA]</scope>
    <source>
        <strain evidence="2">10N.261.45.A10</strain>
    </source>
</reference>
<name>A0A2N7L8T2_9GAMM</name>
<dbReference type="SUPFAM" id="SSF52540">
    <property type="entry name" value="P-loop containing nucleoside triphosphate hydrolases"/>
    <property type="match status" value="1"/>
</dbReference>
<proteinExistence type="predicted"/>
<dbReference type="EMBL" id="MDAL01000027">
    <property type="protein sequence ID" value="PMN90670.1"/>
    <property type="molecule type" value="Genomic_DNA"/>
</dbReference>